<dbReference type="AlphaFoldDB" id="A0A9Q0K1H4"/>
<keyword evidence="3" id="KW-1185">Reference proteome</keyword>
<organism evidence="2 3">
    <name type="scientific">Protea cynaroides</name>
    <dbReference type="NCBI Taxonomy" id="273540"/>
    <lineage>
        <taxon>Eukaryota</taxon>
        <taxon>Viridiplantae</taxon>
        <taxon>Streptophyta</taxon>
        <taxon>Embryophyta</taxon>
        <taxon>Tracheophyta</taxon>
        <taxon>Spermatophyta</taxon>
        <taxon>Magnoliopsida</taxon>
        <taxon>Proteales</taxon>
        <taxon>Proteaceae</taxon>
        <taxon>Protea</taxon>
    </lineage>
</organism>
<dbReference type="EMBL" id="JAMYWD010000010">
    <property type="protein sequence ID" value="KAJ4958490.1"/>
    <property type="molecule type" value="Genomic_DNA"/>
</dbReference>
<evidence type="ECO:0000313" key="2">
    <source>
        <dbReference type="EMBL" id="KAJ4958490.1"/>
    </source>
</evidence>
<evidence type="ECO:0000313" key="3">
    <source>
        <dbReference type="Proteomes" id="UP001141806"/>
    </source>
</evidence>
<sequence>MEKTLETLMCKETQKLLCATFQLEGVPYDWWKGIQPTLMRRHGEITLQIFKEAFYKNFFPQNFRDRKEVEYFNHSRGSTIVEAYQQKFEELFYFSPVSMRDEEPKLRPFVQALRGDIKVIVESMKLMSIVMPYKRQRVFRMVTVRITRVKRGP</sequence>
<dbReference type="Proteomes" id="UP001141806">
    <property type="component" value="Unassembled WGS sequence"/>
</dbReference>
<reference evidence="2" key="1">
    <citation type="journal article" date="2023" name="Plant J.">
        <title>The genome of the king protea, Protea cynaroides.</title>
        <authorList>
            <person name="Chang J."/>
            <person name="Duong T.A."/>
            <person name="Schoeman C."/>
            <person name="Ma X."/>
            <person name="Roodt D."/>
            <person name="Barker N."/>
            <person name="Li Z."/>
            <person name="Van de Peer Y."/>
            <person name="Mizrachi E."/>
        </authorList>
    </citation>
    <scope>NUCLEOTIDE SEQUENCE</scope>
    <source>
        <tissue evidence="2">Young leaves</tissue>
    </source>
</reference>
<dbReference type="InterPro" id="IPR005162">
    <property type="entry name" value="Retrotrans_gag_dom"/>
</dbReference>
<protein>
    <recommendedName>
        <fullName evidence="1">Retrotransposon gag domain-containing protein</fullName>
    </recommendedName>
</protein>
<feature type="domain" description="Retrotransposon gag" evidence="1">
    <location>
        <begin position="19"/>
        <end position="114"/>
    </location>
</feature>
<accession>A0A9Q0K1H4</accession>
<dbReference type="OrthoDB" id="1419154at2759"/>
<comment type="caution">
    <text evidence="2">The sequence shown here is derived from an EMBL/GenBank/DDBJ whole genome shotgun (WGS) entry which is preliminary data.</text>
</comment>
<proteinExistence type="predicted"/>
<evidence type="ECO:0000259" key="1">
    <source>
        <dbReference type="Pfam" id="PF03732"/>
    </source>
</evidence>
<dbReference type="Pfam" id="PF03732">
    <property type="entry name" value="Retrotrans_gag"/>
    <property type="match status" value="1"/>
</dbReference>
<gene>
    <name evidence="2" type="ORF">NE237_025601</name>
</gene>
<name>A0A9Q0K1H4_9MAGN</name>